<organism evidence="4 5">
    <name type="scientific">Pseudokineococcus basanitobsidens</name>
    <dbReference type="NCBI Taxonomy" id="1926649"/>
    <lineage>
        <taxon>Bacteria</taxon>
        <taxon>Bacillati</taxon>
        <taxon>Actinomycetota</taxon>
        <taxon>Actinomycetes</taxon>
        <taxon>Kineosporiales</taxon>
        <taxon>Kineosporiaceae</taxon>
        <taxon>Pseudokineococcus</taxon>
    </lineage>
</organism>
<evidence type="ECO:0000313" key="5">
    <source>
        <dbReference type="Proteomes" id="UP001387100"/>
    </source>
</evidence>
<keyword evidence="2" id="KW-0812">Transmembrane</keyword>
<dbReference type="RefSeq" id="WP_339574971.1">
    <property type="nucleotide sequence ID" value="NZ_JBBIAA010000009.1"/>
</dbReference>
<name>A0ABU8RKQ2_9ACTN</name>
<proteinExistence type="predicted"/>
<comment type="caution">
    <text evidence="4">The sequence shown here is derived from an EMBL/GenBank/DDBJ whole genome shotgun (WGS) entry which is preliminary data.</text>
</comment>
<feature type="region of interest" description="Disordered" evidence="1">
    <location>
        <begin position="80"/>
        <end position="109"/>
    </location>
</feature>
<evidence type="ECO:0000313" key="4">
    <source>
        <dbReference type="EMBL" id="MEJ5945586.1"/>
    </source>
</evidence>
<evidence type="ECO:0000259" key="3">
    <source>
        <dbReference type="Pfam" id="PF10099"/>
    </source>
</evidence>
<reference evidence="4 5" key="1">
    <citation type="journal article" date="2017" name="Int. J. Syst. Evol. Microbiol.">
        <title>Pseudokineococcus basanitobsidens sp. nov., isolated from volcanic rock.</title>
        <authorList>
            <person name="Lee D.W."/>
            <person name="Park M.Y."/>
            <person name="Kim J.J."/>
            <person name="Kim B.S."/>
        </authorList>
    </citation>
    <scope>NUCLEOTIDE SEQUENCE [LARGE SCALE GENOMIC DNA]</scope>
    <source>
        <strain evidence="4 5">DSM 103726</strain>
    </source>
</reference>
<dbReference type="Proteomes" id="UP001387100">
    <property type="component" value="Unassembled WGS sequence"/>
</dbReference>
<feature type="domain" description="Anti-sigma K factor RskA C-terminal" evidence="3">
    <location>
        <begin position="121"/>
        <end position="251"/>
    </location>
</feature>
<evidence type="ECO:0000256" key="2">
    <source>
        <dbReference type="SAM" id="Phobius"/>
    </source>
</evidence>
<sequence length="261" mass="26099">MSGEQRVDAHLSDHTLWDVALGEPVGAAEHAHLAACRTCSHELEEREHVASAVAEPPPADLPLRPPPRVLAAVRTELGLAGPPSAAVPGPRSVRSRSVGPRAVGSPTVRTASRPRRAVLALAAAALVLAGAAVGAGLGLGLGGEPGGGTVLATADLDGLEGGGPVGTAVLHDDGDRRVLDVEMTSGGTGADPARAYEEVWLLGPDAQPLVSLGVLGDGRGSFVVPAVADGQGRLVVDVSVEPLDGGPEHSGHSVARGEMTG</sequence>
<gene>
    <name evidence="4" type="ORF">WDZ17_09815</name>
</gene>
<dbReference type="InterPro" id="IPR018764">
    <property type="entry name" value="RskA_C"/>
</dbReference>
<feature type="transmembrane region" description="Helical" evidence="2">
    <location>
        <begin position="118"/>
        <end position="141"/>
    </location>
</feature>
<keyword evidence="2" id="KW-0472">Membrane</keyword>
<protein>
    <submittedName>
        <fullName evidence="4">Anti-sigma factor</fullName>
    </submittedName>
</protein>
<feature type="region of interest" description="Disordered" evidence="1">
    <location>
        <begin position="242"/>
        <end position="261"/>
    </location>
</feature>
<accession>A0ABU8RKQ2</accession>
<feature type="compositionally biased region" description="Low complexity" evidence="1">
    <location>
        <begin position="86"/>
        <end position="105"/>
    </location>
</feature>
<keyword evidence="5" id="KW-1185">Reference proteome</keyword>
<evidence type="ECO:0000256" key="1">
    <source>
        <dbReference type="SAM" id="MobiDB-lite"/>
    </source>
</evidence>
<dbReference type="EMBL" id="JBBIAA010000009">
    <property type="protein sequence ID" value="MEJ5945586.1"/>
    <property type="molecule type" value="Genomic_DNA"/>
</dbReference>
<keyword evidence="2" id="KW-1133">Transmembrane helix</keyword>
<dbReference type="Pfam" id="PF10099">
    <property type="entry name" value="RskA_C"/>
    <property type="match status" value="1"/>
</dbReference>